<sequence length="139" mass="15889">MASTWQFQIRIAASRKLAEALREGRAYSALDPLNEILRAHNATLKSQFDAFMDYVTEAERTDPDNYPLYEWTRASVDNPEKKAKYLRVFTVYVDGEEIYGAETADRLQAELTALIDADGIERVMKFDTNPANNPQPPRQ</sequence>
<name>A0A158GRP9_9BURK</name>
<comment type="caution">
    <text evidence="1">The sequence shown here is derived from an EMBL/GenBank/DDBJ whole genome shotgun (WGS) entry which is preliminary data.</text>
</comment>
<reference evidence="1" key="1">
    <citation type="submission" date="2016-01" db="EMBL/GenBank/DDBJ databases">
        <authorList>
            <person name="Peeters C."/>
        </authorList>
    </citation>
    <scope>NUCLEOTIDE SEQUENCE [LARGE SCALE GENOMIC DNA]</scope>
    <source>
        <strain evidence="1">LMG 22934</strain>
    </source>
</reference>
<dbReference type="RefSeq" id="WP_087667432.1">
    <property type="nucleotide sequence ID" value="NZ_FCNW02000009.1"/>
</dbReference>
<organism evidence="1 2">
    <name type="scientific">Caballeronia humi</name>
    <dbReference type="NCBI Taxonomy" id="326474"/>
    <lineage>
        <taxon>Bacteria</taxon>
        <taxon>Pseudomonadati</taxon>
        <taxon>Pseudomonadota</taxon>
        <taxon>Betaproteobacteria</taxon>
        <taxon>Burkholderiales</taxon>
        <taxon>Burkholderiaceae</taxon>
        <taxon>Caballeronia</taxon>
    </lineage>
</organism>
<evidence type="ECO:0000313" key="2">
    <source>
        <dbReference type="Proteomes" id="UP000054977"/>
    </source>
</evidence>
<gene>
    <name evidence="1" type="ORF">AWB65_02411</name>
</gene>
<dbReference type="EMBL" id="FCNW02000009">
    <property type="protein sequence ID" value="SAL34745.1"/>
    <property type="molecule type" value="Genomic_DNA"/>
</dbReference>
<evidence type="ECO:0000313" key="1">
    <source>
        <dbReference type="EMBL" id="SAL34745.1"/>
    </source>
</evidence>
<protein>
    <submittedName>
        <fullName evidence="1">Uncharacterized protein</fullName>
    </submittedName>
</protein>
<keyword evidence="2" id="KW-1185">Reference proteome</keyword>
<dbReference type="OrthoDB" id="8636230at2"/>
<dbReference type="AlphaFoldDB" id="A0A158GRP9"/>
<accession>A0A158GRP9</accession>
<dbReference type="Proteomes" id="UP000054977">
    <property type="component" value="Unassembled WGS sequence"/>
</dbReference>
<dbReference type="STRING" id="326474.AWB65_02411"/>
<proteinExistence type="predicted"/>